<dbReference type="Proteomes" id="UP001634393">
    <property type="component" value="Unassembled WGS sequence"/>
</dbReference>
<dbReference type="Pfam" id="PF12854">
    <property type="entry name" value="PPR_1"/>
    <property type="match status" value="1"/>
</dbReference>
<dbReference type="EMBL" id="JBJXBP010000007">
    <property type="protein sequence ID" value="KAL3821424.1"/>
    <property type="molecule type" value="Genomic_DNA"/>
</dbReference>
<feature type="repeat" description="PPR" evidence="2">
    <location>
        <begin position="488"/>
        <end position="523"/>
    </location>
</feature>
<dbReference type="Pfam" id="PF13041">
    <property type="entry name" value="PPR_2"/>
    <property type="match status" value="4"/>
</dbReference>
<name>A0ABD3SA71_9LAMI</name>
<accession>A0ABD3SA71</accession>
<feature type="repeat" description="PPR" evidence="2">
    <location>
        <begin position="203"/>
        <end position="237"/>
    </location>
</feature>
<feature type="repeat" description="PPR" evidence="2">
    <location>
        <begin position="168"/>
        <end position="202"/>
    </location>
</feature>
<evidence type="ECO:0000313" key="3">
    <source>
        <dbReference type="EMBL" id="KAL3821424.1"/>
    </source>
</evidence>
<feature type="repeat" description="PPR" evidence="2">
    <location>
        <begin position="348"/>
        <end position="382"/>
    </location>
</feature>
<comment type="caution">
    <text evidence="3">The sequence shown here is derived from an EMBL/GenBank/DDBJ whole genome shotgun (WGS) entry which is preliminary data.</text>
</comment>
<proteinExistence type="predicted"/>
<dbReference type="PANTHER" id="PTHR47932">
    <property type="entry name" value="ATPASE EXPRESSION PROTEIN 3"/>
    <property type="match status" value="1"/>
</dbReference>
<sequence length="693" mass="78318">MSLGKVNSWRHRPPNPRTLVSLVEHSSYTECEFITSPPQQIPTPVQPKNTAGLETISITNTTHWTKCIHNLCTIHCDADAALHLLHDLRVRGFQPNSLNISSIIHALCHANRYSEAHHRFLLFISSHCSPDEHTCNLLIARLLNGRDPYSTLRVINALADEKPEFVPSLVNYNRLIDGFCKLGRLEVAHLLFYHMIERGHRPNVVSFTTLISGYSMIGEVCAAEKVFDEMSECGVRCNALTYTALIRGVLRKRELENGIRLMGKVWEFMAYEEDVQVNNAAFCSVVDCLCREGLFHEVFKIVADMPQGKNVPKGFAYGQMIDSLCKFERYNAAARIVYMMRKRGFTPSLVSYNLIVHGLCNDDDCLRAYQLLAEGMEFGYLPSEFTYKVLVEGLCRDYDLDKAKEVLNLMLSKGVERTRIYNIYLRALCHIDNPTELLNTLVLMLQNQCNPDVITLNAVINGFCKMGKVGEALKVYDDMITGKFCAPDGVTFTTIIYGLLNVGKTKEALDFFRIVMPGNGFSPGVVTYNVVLHGFFKHCQYNEAMEVYGNMVSSKVDADCITYTIVLEGLCESDRIDEAKKFWENVVWPSGVHDNFVHAAILKGLCRSDRFNEACDLLYELADCGVTLNNVNYNIVVDYACKLGLKKETYQIVGEMRNNGLTPDAVTWRLLDRLHGTLLKNKNLWILPNTPSV</sequence>
<dbReference type="Gene3D" id="1.25.40.10">
    <property type="entry name" value="Tetratricopeptide repeat domain"/>
    <property type="match status" value="6"/>
</dbReference>
<evidence type="ECO:0000256" key="1">
    <source>
        <dbReference type="ARBA" id="ARBA00022737"/>
    </source>
</evidence>
<dbReference type="NCBIfam" id="TIGR00756">
    <property type="entry name" value="PPR"/>
    <property type="match status" value="10"/>
</dbReference>
<organism evidence="3 4">
    <name type="scientific">Penstemon smallii</name>
    <dbReference type="NCBI Taxonomy" id="265156"/>
    <lineage>
        <taxon>Eukaryota</taxon>
        <taxon>Viridiplantae</taxon>
        <taxon>Streptophyta</taxon>
        <taxon>Embryophyta</taxon>
        <taxon>Tracheophyta</taxon>
        <taxon>Spermatophyta</taxon>
        <taxon>Magnoliopsida</taxon>
        <taxon>eudicotyledons</taxon>
        <taxon>Gunneridae</taxon>
        <taxon>Pentapetalae</taxon>
        <taxon>asterids</taxon>
        <taxon>lamiids</taxon>
        <taxon>Lamiales</taxon>
        <taxon>Plantaginaceae</taxon>
        <taxon>Cheloneae</taxon>
        <taxon>Penstemon</taxon>
    </lineage>
</organism>
<gene>
    <name evidence="3" type="ORF">ACJIZ3_007329</name>
</gene>
<feature type="repeat" description="PPR" evidence="2">
    <location>
        <begin position="629"/>
        <end position="663"/>
    </location>
</feature>
<evidence type="ECO:0000256" key="2">
    <source>
        <dbReference type="PROSITE-ProRule" id="PRU00708"/>
    </source>
</evidence>
<dbReference type="InterPro" id="IPR002885">
    <property type="entry name" value="PPR_rpt"/>
</dbReference>
<reference evidence="3 4" key="1">
    <citation type="submission" date="2024-12" db="EMBL/GenBank/DDBJ databases">
        <title>The unique morphological basis and parallel evolutionary history of personate flowers in Penstemon.</title>
        <authorList>
            <person name="Depatie T.H."/>
            <person name="Wessinger C.A."/>
        </authorList>
    </citation>
    <scope>NUCLEOTIDE SEQUENCE [LARGE SCALE GENOMIC DNA]</scope>
    <source>
        <strain evidence="3">WTNN_2</strain>
        <tissue evidence="3">Leaf</tissue>
    </source>
</reference>
<protein>
    <recommendedName>
        <fullName evidence="5">Pentatricopeptide repeat-containing protein</fullName>
    </recommendedName>
</protein>
<keyword evidence="1" id="KW-0677">Repeat</keyword>
<evidence type="ECO:0008006" key="5">
    <source>
        <dbReference type="Google" id="ProtNLM"/>
    </source>
</evidence>
<evidence type="ECO:0000313" key="4">
    <source>
        <dbReference type="Proteomes" id="UP001634393"/>
    </source>
</evidence>
<feature type="repeat" description="PPR" evidence="2">
    <location>
        <begin position="383"/>
        <end position="417"/>
    </location>
</feature>
<feature type="repeat" description="PPR" evidence="2">
    <location>
        <begin position="524"/>
        <end position="558"/>
    </location>
</feature>
<dbReference type="PANTHER" id="PTHR47932:SF62">
    <property type="entry name" value="EXPRESSED PROTEIN"/>
    <property type="match status" value="1"/>
</dbReference>
<dbReference type="InterPro" id="IPR011990">
    <property type="entry name" value="TPR-like_helical_dom_sf"/>
</dbReference>
<dbReference type="Pfam" id="PF01535">
    <property type="entry name" value="PPR"/>
    <property type="match status" value="4"/>
</dbReference>
<dbReference type="AlphaFoldDB" id="A0ABD3SA71"/>
<feature type="repeat" description="PPR" evidence="2">
    <location>
        <begin position="452"/>
        <end position="486"/>
    </location>
</feature>
<dbReference type="PROSITE" id="PS51375">
    <property type="entry name" value="PPR"/>
    <property type="match status" value="11"/>
</dbReference>
<feature type="repeat" description="PPR" evidence="2">
    <location>
        <begin position="313"/>
        <end position="347"/>
    </location>
</feature>
<feature type="repeat" description="PPR" evidence="2">
    <location>
        <begin position="278"/>
        <end position="312"/>
    </location>
</feature>
<keyword evidence="4" id="KW-1185">Reference proteome</keyword>
<feature type="repeat" description="PPR" evidence="2">
    <location>
        <begin position="594"/>
        <end position="628"/>
    </location>
</feature>